<comment type="caution">
    <text evidence="2">The sequence shown here is derived from an EMBL/GenBank/DDBJ whole genome shotgun (WGS) entry which is preliminary data.</text>
</comment>
<organism evidence="2 3">
    <name type="scientific">Candidatus Opimibacter skivensis</name>
    <dbReference type="NCBI Taxonomy" id="2982028"/>
    <lineage>
        <taxon>Bacteria</taxon>
        <taxon>Pseudomonadati</taxon>
        <taxon>Bacteroidota</taxon>
        <taxon>Saprospiria</taxon>
        <taxon>Saprospirales</taxon>
        <taxon>Saprospiraceae</taxon>
        <taxon>Candidatus Opimibacter</taxon>
    </lineage>
</organism>
<accession>A0A9D7T158</accession>
<protein>
    <recommendedName>
        <fullName evidence="4">DUF1761 domain-containing protein</fullName>
    </recommendedName>
</protein>
<name>A0A9D7T158_9BACT</name>
<keyword evidence="1" id="KW-0812">Transmembrane</keyword>
<dbReference type="EMBL" id="JADKGY010000035">
    <property type="protein sequence ID" value="MBK9985355.1"/>
    <property type="molecule type" value="Genomic_DNA"/>
</dbReference>
<evidence type="ECO:0000313" key="3">
    <source>
        <dbReference type="Proteomes" id="UP000808337"/>
    </source>
</evidence>
<proteinExistence type="predicted"/>
<gene>
    <name evidence="2" type="ORF">IPP15_23950</name>
</gene>
<evidence type="ECO:0008006" key="4">
    <source>
        <dbReference type="Google" id="ProtNLM"/>
    </source>
</evidence>
<dbReference type="Proteomes" id="UP000808337">
    <property type="component" value="Unassembled WGS sequence"/>
</dbReference>
<feature type="transmembrane region" description="Helical" evidence="1">
    <location>
        <begin position="46"/>
        <end position="67"/>
    </location>
</feature>
<evidence type="ECO:0000256" key="1">
    <source>
        <dbReference type="SAM" id="Phobius"/>
    </source>
</evidence>
<feature type="transmembrane region" description="Helical" evidence="1">
    <location>
        <begin position="112"/>
        <end position="130"/>
    </location>
</feature>
<keyword evidence="1" id="KW-1133">Transmembrane helix</keyword>
<dbReference type="AlphaFoldDB" id="A0A9D7T158"/>
<feature type="transmembrane region" description="Helical" evidence="1">
    <location>
        <begin position="6"/>
        <end position="25"/>
    </location>
</feature>
<keyword evidence="1" id="KW-0472">Membrane</keyword>
<evidence type="ECO:0000313" key="2">
    <source>
        <dbReference type="EMBL" id="MBK9985355.1"/>
    </source>
</evidence>
<reference evidence="2 3" key="1">
    <citation type="submission" date="2020-10" db="EMBL/GenBank/DDBJ databases">
        <title>Connecting structure to function with the recovery of over 1000 high-quality activated sludge metagenome-assembled genomes encoding full-length rRNA genes using long-read sequencing.</title>
        <authorList>
            <person name="Singleton C.M."/>
            <person name="Petriglieri F."/>
            <person name="Kristensen J.M."/>
            <person name="Kirkegaard R.H."/>
            <person name="Michaelsen T.Y."/>
            <person name="Andersen M.H."/>
            <person name="Karst S.M."/>
            <person name="Dueholm M.S."/>
            <person name="Nielsen P.H."/>
            <person name="Albertsen M."/>
        </authorList>
    </citation>
    <scope>NUCLEOTIDE SEQUENCE [LARGE SCALE GENOMIC DNA]</scope>
    <source>
        <strain evidence="2">Ribe_18-Q3-R11-54_MAXAC.273</strain>
    </source>
</reference>
<feature type="transmembrane region" description="Helical" evidence="1">
    <location>
        <begin position="79"/>
        <end position="100"/>
    </location>
</feature>
<sequence>MKLGKIAIAALAATVFMFLTDGLWYGIIMKDSMTPMPGARPEPDMVWLVLGMLIYCIAFAYVFVMGQGSGSPVGEGTRFGIWATLFVWIPMGFFWYALIAAAPLQEYLIDDVFRLVQTIIIGIIVAYLTGMSGHRGGEVTPGKGATGGDD</sequence>